<evidence type="ECO:0000313" key="2">
    <source>
        <dbReference type="EMBL" id="CAD1820776.1"/>
    </source>
</evidence>
<feature type="compositionally biased region" description="Low complexity" evidence="1">
    <location>
        <begin position="14"/>
        <end position="23"/>
    </location>
</feature>
<feature type="region of interest" description="Disordered" evidence="1">
    <location>
        <begin position="1"/>
        <end position="23"/>
    </location>
</feature>
<dbReference type="EMBL" id="LR862141">
    <property type="protein sequence ID" value="CAD1820776.1"/>
    <property type="molecule type" value="Genomic_DNA"/>
</dbReference>
<reference evidence="2" key="1">
    <citation type="submission" date="2020-07" db="EMBL/GenBank/DDBJ databases">
        <authorList>
            <person name="Lin J."/>
        </authorList>
    </citation>
    <scope>NUCLEOTIDE SEQUENCE</scope>
</reference>
<feature type="compositionally biased region" description="Polar residues" evidence="1">
    <location>
        <begin position="1"/>
        <end position="13"/>
    </location>
</feature>
<accession>A0A6V7NR47</accession>
<feature type="compositionally biased region" description="Acidic residues" evidence="1">
    <location>
        <begin position="220"/>
        <end position="229"/>
    </location>
</feature>
<organism evidence="2">
    <name type="scientific">Ananas comosus var. bracteatus</name>
    <name type="common">red pineapple</name>
    <dbReference type="NCBI Taxonomy" id="296719"/>
    <lineage>
        <taxon>Eukaryota</taxon>
        <taxon>Viridiplantae</taxon>
        <taxon>Streptophyta</taxon>
        <taxon>Embryophyta</taxon>
        <taxon>Tracheophyta</taxon>
        <taxon>Spermatophyta</taxon>
        <taxon>Magnoliopsida</taxon>
        <taxon>Liliopsida</taxon>
        <taxon>Poales</taxon>
        <taxon>Bromeliaceae</taxon>
        <taxon>Bromelioideae</taxon>
        <taxon>Ananas</taxon>
    </lineage>
</organism>
<sequence length="466" mass="51890">MKPTNIAVSSRQISNSKPSLSSSNLHHFKQLHAKLFRTGEIEETLTLGKLVADVATSHLSNLRYARSLFSQTPLRNAFMYNSMIRGSARAPTPTNPSPSTNPCFETGFGPTITPTRFSSRRALASRAPAPRPLPPRLRRPPRARRIAGSFSGAKSLERGAGNDWMREMMDPIARGRPADPAKKEEEKAPRSLIRAADPADPAKEEDPILEKEKALRSGEEVVEEEDDLPPDYTTDEYLGVLLLACLDLPRPPRSKAREEEDAEILVGCVVRGEIVLLLHHLLTGAGGFLLLQDRILLLRRIGPIGGSDEGAGRLLLLLLRRIGRAARMRERERMDPIGLGLGLGFRLLAGAGGFLLLQDRILLLRRIGRIGGSNEGAGRLLLLLLRRIGRAARMRERERVDPIGLGFRLWGDRMVATAALPIYGRGWGRARGRGRIRVDRFRRTRREKTDSLAKRGRENRLIYDKI</sequence>
<evidence type="ECO:0000256" key="1">
    <source>
        <dbReference type="SAM" id="MobiDB-lite"/>
    </source>
</evidence>
<name>A0A6V7NR47_ANACO</name>
<proteinExistence type="predicted"/>
<dbReference type="AlphaFoldDB" id="A0A6V7NR47"/>
<gene>
    <name evidence="2" type="ORF">CB5_LOCUS3987</name>
</gene>
<feature type="compositionally biased region" description="Basic and acidic residues" evidence="1">
    <location>
        <begin position="200"/>
        <end position="219"/>
    </location>
</feature>
<feature type="region of interest" description="Disordered" evidence="1">
    <location>
        <begin position="173"/>
        <end position="229"/>
    </location>
</feature>
<protein>
    <submittedName>
        <fullName evidence="2">Uncharacterized protein</fullName>
    </submittedName>
</protein>
<feature type="compositionally biased region" description="Basic and acidic residues" evidence="1">
    <location>
        <begin position="176"/>
        <end position="189"/>
    </location>
</feature>
<feature type="compositionally biased region" description="Basic residues" evidence="1">
    <location>
        <begin position="136"/>
        <end position="145"/>
    </location>
</feature>
<feature type="region of interest" description="Disordered" evidence="1">
    <location>
        <begin position="121"/>
        <end position="161"/>
    </location>
</feature>